<proteinExistence type="predicted"/>
<keyword evidence="3" id="KW-1185">Reference proteome</keyword>
<dbReference type="RefSeq" id="WP_176955569.1">
    <property type="nucleotide sequence ID" value="NZ_FNCN01000020.1"/>
</dbReference>
<protein>
    <submittedName>
        <fullName evidence="2">Helix-turn-helix domain of resolvase</fullName>
    </submittedName>
</protein>
<dbReference type="Pfam" id="PF13384">
    <property type="entry name" value="HTH_23"/>
    <property type="match status" value="1"/>
</dbReference>
<gene>
    <name evidence="2" type="ORF">SAMN05421505_120128</name>
</gene>
<reference evidence="2 3" key="1">
    <citation type="submission" date="2016-10" db="EMBL/GenBank/DDBJ databases">
        <authorList>
            <person name="de Groot N.N."/>
        </authorList>
    </citation>
    <scope>NUCLEOTIDE SEQUENCE [LARGE SCALE GENOMIC DNA]</scope>
    <source>
        <strain evidence="2 3">CPCC 201354</strain>
    </source>
</reference>
<dbReference type="Proteomes" id="UP000198923">
    <property type="component" value="Unassembled WGS sequence"/>
</dbReference>
<feature type="region of interest" description="Disordered" evidence="1">
    <location>
        <begin position="1"/>
        <end position="30"/>
    </location>
</feature>
<name>A0A1G8EJM1_9ACTN</name>
<feature type="compositionally biased region" description="Basic and acidic residues" evidence="1">
    <location>
        <begin position="1"/>
        <end position="25"/>
    </location>
</feature>
<evidence type="ECO:0000313" key="2">
    <source>
        <dbReference type="EMBL" id="SDH70051.1"/>
    </source>
</evidence>
<dbReference type="InterPro" id="IPR009057">
    <property type="entry name" value="Homeodomain-like_sf"/>
</dbReference>
<dbReference type="AlphaFoldDB" id="A0A1G8EJM1"/>
<evidence type="ECO:0000256" key="1">
    <source>
        <dbReference type="SAM" id="MobiDB-lite"/>
    </source>
</evidence>
<evidence type="ECO:0000313" key="3">
    <source>
        <dbReference type="Proteomes" id="UP000198923"/>
    </source>
</evidence>
<sequence length="193" mass="20792">MTLKPDHSTKPTNHEQTNEEPDKTGRPTLLTPELQQQIVTILEQGRTITDAAALCGIGRRTIHRWLADGELDNADEAMRHFWRAVTHARAKGRAVLVDAAFEDVRGGFLVKEVERPDGSTERQWAPPNGMLALKMLERMDPEHWRPVKAVEVTGAGGGPVAVSHGVDLEGLAERVARAAREAAGGGGGGEAGS</sequence>
<dbReference type="EMBL" id="FNCN01000020">
    <property type="protein sequence ID" value="SDH70051.1"/>
    <property type="molecule type" value="Genomic_DNA"/>
</dbReference>
<organism evidence="2 3">
    <name type="scientific">Sinosporangium album</name>
    <dbReference type="NCBI Taxonomy" id="504805"/>
    <lineage>
        <taxon>Bacteria</taxon>
        <taxon>Bacillati</taxon>
        <taxon>Actinomycetota</taxon>
        <taxon>Actinomycetes</taxon>
        <taxon>Streptosporangiales</taxon>
        <taxon>Streptosporangiaceae</taxon>
        <taxon>Sinosporangium</taxon>
    </lineage>
</organism>
<dbReference type="SUPFAM" id="SSF46689">
    <property type="entry name" value="Homeodomain-like"/>
    <property type="match status" value="1"/>
</dbReference>
<dbReference type="STRING" id="504805.SAMN05421505_120128"/>
<accession>A0A1G8EJM1</accession>
<dbReference type="Gene3D" id="1.10.10.60">
    <property type="entry name" value="Homeodomain-like"/>
    <property type="match status" value="1"/>
</dbReference>